<evidence type="ECO:0000313" key="2">
    <source>
        <dbReference type="EMBL" id="EGZ25971.1"/>
    </source>
</evidence>
<dbReference type="GeneID" id="20655269"/>
<keyword evidence="3" id="KW-1185">Reference proteome</keyword>
<evidence type="ECO:0000259" key="1">
    <source>
        <dbReference type="Pfam" id="PF13640"/>
    </source>
</evidence>
<dbReference type="AlphaFoldDB" id="G4YT45"/>
<accession>G4YT45</accession>
<gene>
    <name evidence="2" type="ORF">PHYSODRAFT_480540</name>
</gene>
<dbReference type="KEGG" id="psoj:PHYSODRAFT_480540"/>
<dbReference type="InParanoid" id="G4YT45"/>
<protein>
    <recommendedName>
        <fullName evidence="1">Prolyl 4-hydroxylase alpha subunit Fe(2+) 2OG dioxygenase domain-containing protein</fullName>
    </recommendedName>
</protein>
<organism evidence="2 3">
    <name type="scientific">Phytophthora sojae (strain P6497)</name>
    <name type="common">Soybean stem and root rot agent</name>
    <name type="synonym">Phytophthora megasperma f. sp. glycines</name>
    <dbReference type="NCBI Taxonomy" id="1094619"/>
    <lineage>
        <taxon>Eukaryota</taxon>
        <taxon>Sar</taxon>
        <taxon>Stramenopiles</taxon>
        <taxon>Oomycota</taxon>
        <taxon>Peronosporomycetes</taxon>
        <taxon>Peronosporales</taxon>
        <taxon>Peronosporaceae</taxon>
        <taxon>Phytophthora</taxon>
    </lineage>
</organism>
<sequence length="797" mass="88201">MDSVEEDFEDGEWPFGEFGEPGEVLSQFGSACTKISELLASADKTAGEYSFGGQAETLPVAPGIVVDGVGTIGVPLSQEQAEKLITKCEKSPFGHNYNTKMDENVRKSWQLAPDQVEITNTLWAPGLEELTKTIGQRLGYDSVPLECSLYKFLVYGEGGHFVKHQDTEKEEGMIATLVVQLPSIHEGGDLVVYRGGKERYRHDFGKAEGTAAFLPHYAVHYADAEHALEEVTKGYCLALVYSICLPSTMRNLKKYSNSPTSDDLVDAISEMVEGKEYFSLFLEQEYTAYSIESFGTGALKHIDSARFRALNEANAAVPDDKKLEFFLAKLSHKVTSGPKDGYNSFSGWKGMLREQSIDWYSSSGECLENTEDEKLGCFLNFLNPTQATFAQLWGRYGSSTEIPYTGNEGPTKHTEYSRFALVAWPAVQRVEAALEIMSVEVAVEALMARRPVGAADLRAFLDKASKRMAAAKGKWANKEKASVRFCRSFIELLIEAGDPDLATLFVTRFCPRLGLLNENTSLIPGITKILKTFDWNEIGAAMLDVLREKNQEFLRNGDSALELTLQVLDGLDDGAARQALLKLAMALTIEADTKPPPRGVKPVDLNSPKVTGILSKHALGASDNSIFETLANHFMQKDPKDLGPMLEACSQYVGDLDEESDRFSTLAAIAAKRIEWLKSEIQRLDRAFSWEMPDAVFPENPKIEAFLRGTDTSVNTVGLKAFNSLPEARKYAADCVQNGASFTMKPAGKGKKAFVTITKTRKWYNDCQKSVREYQTEVENLVQLYKFGSPAKKARTE</sequence>
<dbReference type="InterPro" id="IPR044862">
    <property type="entry name" value="Pro_4_hyd_alph_FE2OG_OXY"/>
</dbReference>
<dbReference type="Proteomes" id="UP000002640">
    <property type="component" value="Unassembled WGS sequence"/>
</dbReference>
<evidence type="ECO:0000313" key="3">
    <source>
        <dbReference type="Proteomes" id="UP000002640"/>
    </source>
</evidence>
<dbReference type="PANTHER" id="PTHR33099:SF7">
    <property type="entry name" value="MYND-TYPE DOMAIN-CONTAINING PROTEIN"/>
    <property type="match status" value="1"/>
</dbReference>
<dbReference type="RefSeq" id="XP_009521259.1">
    <property type="nucleotide sequence ID" value="XM_009522964.1"/>
</dbReference>
<dbReference type="PANTHER" id="PTHR33099">
    <property type="entry name" value="FE2OG DIOXYGENASE DOMAIN-CONTAINING PROTEIN"/>
    <property type="match status" value="1"/>
</dbReference>
<reference evidence="2 3" key="1">
    <citation type="journal article" date="2006" name="Science">
        <title>Phytophthora genome sequences uncover evolutionary origins and mechanisms of pathogenesis.</title>
        <authorList>
            <person name="Tyler B.M."/>
            <person name="Tripathy S."/>
            <person name="Zhang X."/>
            <person name="Dehal P."/>
            <person name="Jiang R.H."/>
            <person name="Aerts A."/>
            <person name="Arredondo F.D."/>
            <person name="Baxter L."/>
            <person name="Bensasson D."/>
            <person name="Beynon J.L."/>
            <person name="Chapman J."/>
            <person name="Damasceno C.M."/>
            <person name="Dorrance A.E."/>
            <person name="Dou D."/>
            <person name="Dickerman A.W."/>
            <person name="Dubchak I.L."/>
            <person name="Garbelotto M."/>
            <person name="Gijzen M."/>
            <person name="Gordon S.G."/>
            <person name="Govers F."/>
            <person name="Grunwald N.J."/>
            <person name="Huang W."/>
            <person name="Ivors K.L."/>
            <person name="Jones R.W."/>
            <person name="Kamoun S."/>
            <person name="Krampis K."/>
            <person name="Lamour K.H."/>
            <person name="Lee M.K."/>
            <person name="McDonald W.H."/>
            <person name="Medina M."/>
            <person name="Meijer H.J."/>
            <person name="Nordberg E.K."/>
            <person name="Maclean D.J."/>
            <person name="Ospina-Giraldo M.D."/>
            <person name="Morris P.F."/>
            <person name="Phuntumart V."/>
            <person name="Putnam N.H."/>
            <person name="Rash S."/>
            <person name="Rose J.K."/>
            <person name="Sakihama Y."/>
            <person name="Salamov A.A."/>
            <person name="Savidor A."/>
            <person name="Scheuring C.F."/>
            <person name="Smith B.M."/>
            <person name="Sobral B.W."/>
            <person name="Terry A."/>
            <person name="Torto-Alalibo T.A."/>
            <person name="Win J."/>
            <person name="Xu Z."/>
            <person name="Zhang H."/>
            <person name="Grigoriev I.V."/>
            <person name="Rokhsar D.S."/>
            <person name="Boore J.L."/>
        </authorList>
    </citation>
    <scope>NUCLEOTIDE SEQUENCE [LARGE SCALE GENOMIC DNA]</scope>
    <source>
        <strain evidence="2 3">P6497</strain>
    </source>
</reference>
<dbReference type="Gene3D" id="2.60.120.620">
    <property type="entry name" value="q2cbj1_9rhob like domain"/>
    <property type="match status" value="1"/>
</dbReference>
<dbReference type="EMBL" id="JH159152">
    <property type="protein sequence ID" value="EGZ25971.1"/>
    <property type="molecule type" value="Genomic_DNA"/>
</dbReference>
<proteinExistence type="predicted"/>
<feature type="domain" description="Prolyl 4-hydroxylase alpha subunit Fe(2+) 2OG dioxygenase" evidence="1">
    <location>
        <begin position="151"/>
        <end position="234"/>
    </location>
</feature>
<dbReference type="Pfam" id="PF13640">
    <property type="entry name" value="2OG-FeII_Oxy_3"/>
    <property type="match status" value="1"/>
</dbReference>
<dbReference type="OMA" id="GKERYRH"/>
<name>G4YT45_PHYSP</name>